<gene>
    <name evidence="1" type="ORF">EOE18_10800</name>
</gene>
<dbReference type="EMBL" id="SACO01000007">
    <property type="protein sequence ID" value="RVU04646.1"/>
    <property type="molecule type" value="Genomic_DNA"/>
</dbReference>
<keyword evidence="2" id="KW-1185">Reference proteome</keyword>
<proteinExistence type="predicted"/>
<dbReference type="AlphaFoldDB" id="A0A3S2URU6"/>
<evidence type="ECO:0000313" key="2">
    <source>
        <dbReference type="Proteomes" id="UP000282837"/>
    </source>
</evidence>
<protein>
    <submittedName>
        <fullName evidence="1">Uncharacterized protein</fullName>
    </submittedName>
</protein>
<accession>A0A3S2URU6</accession>
<organism evidence="1 2">
    <name type="scientific">Novosphingobium umbonatum</name>
    <dbReference type="NCBI Taxonomy" id="1908524"/>
    <lineage>
        <taxon>Bacteria</taxon>
        <taxon>Pseudomonadati</taxon>
        <taxon>Pseudomonadota</taxon>
        <taxon>Alphaproteobacteria</taxon>
        <taxon>Sphingomonadales</taxon>
        <taxon>Sphingomonadaceae</taxon>
        <taxon>Novosphingobium</taxon>
    </lineage>
</organism>
<dbReference type="Proteomes" id="UP000282837">
    <property type="component" value="Unassembled WGS sequence"/>
</dbReference>
<evidence type="ECO:0000313" key="1">
    <source>
        <dbReference type="EMBL" id="RVU04646.1"/>
    </source>
</evidence>
<sequence>MGLDEAKLGEKKGGWKANALNFGQRFLVGGTASTSVDAVPIEPSTVDDYKRASEMCAAEGKGAVCRLVGPVNFKFRWKGSKTVTPVLPAETAVVSVEGIKTTCQLGNTDPK</sequence>
<name>A0A3S2URU6_9SPHN</name>
<reference evidence="1 2" key="1">
    <citation type="submission" date="2019-01" db="EMBL/GenBank/DDBJ databases">
        <authorList>
            <person name="Chen W.-M."/>
        </authorList>
    </citation>
    <scope>NUCLEOTIDE SEQUENCE [LARGE SCALE GENOMIC DNA]</scope>
    <source>
        <strain evidence="1 2">FSY-9</strain>
    </source>
</reference>
<comment type="caution">
    <text evidence="1">The sequence shown here is derived from an EMBL/GenBank/DDBJ whole genome shotgun (WGS) entry which is preliminary data.</text>
</comment>